<comment type="caution">
    <text evidence="16">The sequence shown here is derived from an EMBL/GenBank/DDBJ whole genome shotgun (WGS) entry which is preliminary data.</text>
</comment>
<feature type="domain" description="TcmA/NAT10 helicase" evidence="12">
    <location>
        <begin position="309"/>
        <end position="495"/>
    </location>
</feature>
<evidence type="ECO:0000256" key="8">
    <source>
        <dbReference type="ARBA" id="ARBA00023315"/>
    </source>
</evidence>
<keyword evidence="5" id="KW-0547">Nucleotide-binding</keyword>
<evidence type="ECO:0000256" key="5">
    <source>
        <dbReference type="ARBA" id="ARBA00022741"/>
    </source>
</evidence>
<evidence type="ECO:0000256" key="11">
    <source>
        <dbReference type="SAM" id="MobiDB-lite"/>
    </source>
</evidence>
<feature type="region of interest" description="Disordered" evidence="11">
    <location>
        <begin position="950"/>
        <end position="976"/>
    </location>
</feature>
<organism evidence="16 17">
    <name type="scientific">Macrostomum lignano</name>
    <dbReference type="NCBI Taxonomy" id="282301"/>
    <lineage>
        <taxon>Eukaryota</taxon>
        <taxon>Metazoa</taxon>
        <taxon>Spiralia</taxon>
        <taxon>Lophotrochozoa</taxon>
        <taxon>Platyhelminthes</taxon>
        <taxon>Rhabditophora</taxon>
        <taxon>Macrostomorpha</taxon>
        <taxon>Macrostomida</taxon>
        <taxon>Macrostomidae</taxon>
        <taxon>Macrostomum</taxon>
    </lineage>
</organism>
<feature type="region of interest" description="Disordered" evidence="11">
    <location>
        <begin position="999"/>
        <end position="1048"/>
    </location>
</feature>
<reference evidence="16 17" key="1">
    <citation type="submission" date="2017-06" db="EMBL/GenBank/DDBJ databases">
        <title>A platform for efficient transgenesis in Macrostomum lignano, a flatworm model organism for stem cell research.</title>
        <authorList>
            <person name="Berezikov E."/>
        </authorList>
    </citation>
    <scope>NUCLEOTIDE SEQUENCE [LARGE SCALE GENOMIC DNA]</scope>
    <source>
        <strain evidence="16">DV1</strain>
        <tissue evidence="16">Whole organism</tissue>
    </source>
</reference>
<evidence type="ECO:0000256" key="3">
    <source>
        <dbReference type="ARBA" id="ARBA00022679"/>
    </source>
</evidence>
<dbReference type="InterPro" id="IPR027992">
    <property type="entry name" value="tRNA_bind_dom"/>
</dbReference>
<evidence type="ECO:0000256" key="9">
    <source>
        <dbReference type="ARBA" id="ARBA00052133"/>
    </source>
</evidence>
<dbReference type="InterPro" id="IPR007807">
    <property type="entry name" value="TcmA/NAT10_helicase"/>
</dbReference>
<feature type="compositionally biased region" description="Low complexity" evidence="11">
    <location>
        <begin position="1018"/>
        <end position="1029"/>
    </location>
</feature>
<dbReference type="Gene3D" id="3.40.50.11040">
    <property type="match status" value="1"/>
</dbReference>
<dbReference type="AlphaFoldDB" id="A0A267H4U8"/>
<dbReference type="Pfam" id="PF13725">
    <property type="entry name" value="tRNA_bind_2"/>
    <property type="match status" value="1"/>
</dbReference>
<dbReference type="GO" id="GO:0005524">
    <property type="term" value="F:ATP binding"/>
    <property type="evidence" value="ECO:0007669"/>
    <property type="project" value="UniProtKB-KW"/>
</dbReference>
<dbReference type="HAMAP" id="MF_03211">
    <property type="entry name" value="RNA_acetyltr_Nat10"/>
    <property type="match status" value="1"/>
</dbReference>
<feature type="domain" description="N-acetyltransferase" evidence="14">
    <location>
        <begin position="535"/>
        <end position="776"/>
    </location>
</feature>
<dbReference type="InterPro" id="IPR000182">
    <property type="entry name" value="GNAT_dom"/>
</dbReference>
<accession>A0A267H4U8</accession>
<proteinExistence type="inferred from homology"/>
<dbReference type="InterPro" id="IPR013562">
    <property type="entry name" value="TmcA/NAT10_N"/>
</dbReference>
<dbReference type="GO" id="GO:0005730">
    <property type="term" value="C:nucleolus"/>
    <property type="evidence" value="ECO:0007669"/>
    <property type="project" value="UniProtKB-SubCell"/>
</dbReference>
<feature type="region of interest" description="Disordered" evidence="11">
    <location>
        <begin position="679"/>
        <end position="706"/>
    </location>
</feature>
<evidence type="ECO:0000259" key="12">
    <source>
        <dbReference type="Pfam" id="PF05127"/>
    </source>
</evidence>
<dbReference type="Gene3D" id="3.40.50.300">
    <property type="entry name" value="P-loop containing nucleotide triphosphate hydrolases"/>
    <property type="match status" value="1"/>
</dbReference>
<evidence type="ECO:0000256" key="2">
    <source>
        <dbReference type="ARBA" id="ARBA00022552"/>
    </source>
</evidence>
<dbReference type="Pfam" id="PF08351">
    <property type="entry name" value="TmcA_N"/>
    <property type="match status" value="1"/>
</dbReference>
<dbReference type="GO" id="GO:1904812">
    <property type="term" value="P:rRNA acetylation involved in maturation of SSU-rRNA"/>
    <property type="evidence" value="ECO:0007669"/>
    <property type="project" value="InterPro"/>
</dbReference>
<dbReference type="FunFam" id="3.40.50.300:FF:002218">
    <property type="entry name" value="tRNA(Met) cytidine acetyltransferase TmcA"/>
    <property type="match status" value="1"/>
</dbReference>
<dbReference type="GO" id="GO:0000049">
    <property type="term" value="F:tRNA binding"/>
    <property type="evidence" value="ECO:0007669"/>
    <property type="project" value="TreeGrafter"/>
</dbReference>
<evidence type="ECO:0000259" key="14">
    <source>
        <dbReference type="Pfam" id="PF13718"/>
    </source>
</evidence>
<dbReference type="SUPFAM" id="SSF55729">
    <property type="entry name" value="Acyl-CoA N-acyltransferases (Nat)"/>
    <property type="match status" value="1"/>
</dbReference>
<evidence type="ECO:0000259" key="15">
    <source>
        <dbReference type="Pfam" id="PF13725"/>
    </source>
</evidence>
<feature type="domain" description="TmcA/NAT10 N-terminal" evidence="13">
    <location>
        <begin position="21"/>
        <end position="213"/>
    </location>
</feature>
<keyword evidence="2" id="KW-0698">rRNA processing</keyword>
<dbReference type="InterPro" id="IPR033688">
    <property type="entry name" value="NAT10"/>
</dbReference>
<evidence type="ECO:0000256" key="7">
    <source>
        <dbReference type="ARBA" id="ARBA00023242"/>
    </source>
</evidence>
<dbReference type="GO" id="GO:0008033">
    <property type="term" value="P:tRNA processing"/>
    <property type="evidence" value="ECO:0007669"/>
    <property type="project" value="UniProtKB-KW"/>
</dbReference>
<feature type="compositionally biased region" description="Basic residues" evidence="11">
    <location>
        <begin position="1039"/>
        <end position="1048"/>
    </location>
</feature>
<evidence type="ECO:0000256" key="10">
    <source>
        <dbReference type="ARBA" id="ARBA00068357"/>
    </source>
</evidence>
<dbReference type="OrthoDB" id="10067491at2759"/>
<dbReference type="CDD" id="cd04301">
    <property type="entry name" value="NAT_SF"/>
    <property type="match status" value="1"/>
</dbReference>
<dbReference type="Proteomes" id="UP000215902">
    <property type="component" value="Unassembled WGS sequence"/>
</dbReference>
<evidence type="ECO:0000313" key="17">
    <source>
        <dbReference type="Proteomes" id="UP000215902"/>
    </source>
</evidence>
<name>A0A267H4U8_9PLAT</name>
<dbReference type="GO" id="GO:1990883">
    <property type="term" value="F:18S rRNA cytidine N-acetyltransferase activity"/>
    <property type="evidence" value="ECO:0007669"/>
    <property type="project" value="TreeGrafter"/>
</dbReference>
<dbReference type="PANTHER" id="PTHR10925">
    <property type="entry name" value="N-ACETYLTRANSFERASE 10"/>
    <property type="match status" value="1"/>
</dbReference>
<dbReference type="STRING" id="282301.A0A267H4U8"/>
<keyword evidence="4" id="KW-0819">tRNA processing</keyword>
<sequence length="1048" mass="115793">FQQLCSATMDKKTKWKKLDPRIKALIENGIRDHHRSMFVIVGDKGRDQVPILHHLLSKAVVKARPSVLWCYKKELGFSTHRKKLMRQLQKKQKSGKLDVNEDNPFELFVCATEIRWCYYSETHKILGNTFGACVLQDFEALTPNTLARTIETVEGGGLVVLLLHSMDSLRQLATMSMDVHARYRTESHQDVVGRFNERFLLSLANCRRCLVLDDKFNVLPLSESTLATIKPTSTVANLDGLSASGRQLKELQESMLTDPESDQRFARLVGLCRTLDQARTLLAFLDLLSDYNKSNATAQQQQQMRVAALTASRGRGKSAALGLAIAAAVGKGVANVCVTSPGPENIATLMQFAVKGLQAMGWEQHTDFTIVESSDPDSAKCIVKICLRVQQHRYTIAYLAPSANSKPDSAELLCIDEAAAIPLATVRAMMGSHLCFLSSTVNGYEGTGRSLSLKLISQLRQDASSQLKEITLDESIRYGPGDPIESWLNDLLCLDCSSVPMLHSGCPSPSQCQLYYVNRDTLFAYHKFTENFLHRLMSLYVSSHYRNSPNDLQMLSDAPAHHIFVLLGPFDKQAGPNQLPEILSVLQVCLEGAINRDSVHRALAQGRRPAGDLVPWTVSQQFSDADFPSLSGARVVRVATHPDYQRMGYGSRALQLLADYYEGKFPFLAEESAAEKEEAVSASRAVTADQSDDGDQDEGGFLRSETLVPKSRSQLPPLLSALTERRPEPLHYLAVSFGLTHDLTRFWKRAGFAPLYLRQTPNAITGEHSAVLLRHLATNDAPHPDWLLDYFVDFRRRLIYLLAGDSLRRLPVAFALELVRHRQLQARRPPVLNSARVEQSFSAYDLRRLSDYAAAQADHYLITDLLCPLARLYFAGDLGEMGGLTVTQQAILLGCGLQMKSADSVAADLSMPVSQVLGLFNRIIRKAERTLRELQEAGVAERLLPDLRPSEAPLVGSGQQQPSLADELNTGAAEVEAEHRRRLQELLLADGGAEEFAIPADAAPGSALPTLNRVNSAKSKQQQQQQPGGNKRGGGHGGGGKKKKPKFK</sequence>
<keyword evidence="8" id="KW-0012">Acyltransferase</keyword>
<dbReference type="Pfam" id="PF13718">
    <property type="entry name" value="GNAT_acetyltr_2"/>
    <property type="match status" value="1"/>
</dbReference>
<keyword evidence="7" id="KW-0539">Nucleus</keyword>
<feature type="non-terminal residue" evidence="16">
    <location>
        <position position="1"/>
    </location>
</feature>
<dbReference type="GO" id="GO:0030686">
    <property type="term" value="C:90S preribosome"/>
    <property type="evidence" value="ECO:0007669"/>
    <property type="project" value="TreeGrafter"/>
</dbReference>
<protein>
    <recommendedName>
        <fullName evidence="10">RNA cytidine acetyltransferase</fullName>
    </recommendedName>
</protein>
<comment type="catalytic activity">
    <reaction evidence="9">
        <text>a cytidine in 18S rRNA + acetyl-CoA + ATP + H2O = an N(4)-acetylcytidine in 18S rRNA + ADP + phosphate + CoA + H(+)</text>
        <dbReference type="Rhea" id="RHEA:51424"/>
        <dbReference type="Rhea" id="RHEA-COMP:13575"/>
        <dbReference type="Rhea" id="RHEA-COMP:13576"/>
        <dbReference type="ChEBI" id="CHEBI:15377"/>
        <dbReference type="ChEBI" id="CHEBI:15378"/>
        <dbReference type="ChEBI" id="CHEBI:30616"/>
        <dbReference type="ChEBI" id="CHEBI:43474"/>
        <dbReference type="ChEBI" id="CHEBI:57287"/>
        <dbReference type="ChEBI" id="CHEBI:57288"/>
        <dbReference type="ChEBI" id="CHEBI:74900"/>
        <dbReference type="ChEBI" id="CHEBI:82748"/>
        <dbReference type="ChEBI" id="CHEBI:456216"/>
    </reaction>
</comment>
<evidence type="ECO:0000256" key="6">
    <source>
        <dbReference type="ARBA" id="ARBA00022840"/>
    </source>
</evidence>
<dbReference type="Gene3D" id="3.40.630.30">
    <property type="match status" value="1"/>
</dbReference>
<evidence type="ECO:0000313" key="16">
    <source>
        <dbReference type="EMBL" id="PAA93310.1"/>
    </source>
</evidence>
<evidence type="ECO:0000256" key="4">
    <source>
        <dbReference type="ARBA" id="ARBA00022694"/>
    </source>
</evidence>
<comment type="subcellular location">
    <subcellularLocation>
        <location evidence="1">Nucleus</location>
        <location evidence="1">Nucleolus</location>
    </subcellularLocation>
</comment>
<feature type="domain" description="Possible tRNA binding" evidence="15">
    <location>
        <begin position="786"/>
        <end position="999"/>
    </location>
</feature>
<dbReference type="InterPro" id="IPR032672">
    <property type="entry name" value="TmcA/NAT10/Kre33"/>
</dbReference>
<evidence type="ECO:0000259" key="13">
    <source>
        <dbReference type="Pfam" id="PF08351"/>
    </source>
</evidence>
<dbReference type="Pfam" id="PF05127">
    <property type="entry name" value="NAT10_TcmA_helicase"/>
    <property type="match status" value="1"/>
</dbReference>
<evidence type="ECO:0000256" key="1">
    <source>
        <dbReference type="ARBA" id="ARBA00004604"/>
    </source>
</evidence>
<keyword evidence="3" id="KW-0808">Transferase</keyword>
<dbReference type="EMBL" id="NIVC01000031">
    <property type="protein sequence ID" value="PAA93310.1"/>
    <property type="molecule type" value="Genomic_DNA"/>
</dbReference>
<dbReference type="InterPro" id="IPR027417">
    <property type="entry name" value="P-loop_NTPase"/>
</dbReference>
<keyword evidence="6" id="KW-0067">ATP-binding</keyword>
<keyword evidence="17" id="KW-1185">Reference proteome</keyword>
<dbReference type="FunFam" id="3.40.50.11040:FF:000002">
    <property type="entry name" value="RNA cytidine acetyltransferase"/>
    <property type="match status" value="1"/>
</dbReference>
<dbReference type="PANTHER" id="PTHR10925:SF5">
    <property type="entry name" value="RNA CYTIDINE ACETYLTRANSFERASE"/>
    <property type="match status" value="1"/>
</dbReference>
<dbReference type="InterPro" id="IPR016181">
    <property type="entry name" value="Acyl_CoA_acyltransferase"/>
</dbReference>
<gene>
    <name evidence="16" type="ORF">BOX15_Mlig012688g9</name>
</gene>